<organism evidence="1 2">
    <name type="scientific">Mikania micrantha</name>
    <name type="common">bitter vine</name>
    <dbReference type="NCBI Taxonomy" id="192012"/>
    <lineage>
        <taxon>Eukaryota</taxon>
        <taxon>Viridiplantae</taxon>
        <taxon>Streptophyta</taxon>
        <taxon>Embryophyta</taxon>
        <taxon>Tracheophyta</taxon>
        <taxon>Spermatophyta</taxon>
        <taxon>Magnoliopsida</taxon>
        <taxon>eudicotyledons</taxon>
        <taxon>Gunneridae</taxon>
        <taxon>Pentapetalae</taxon>
        <taxon>asterids</taxon>
        <taxon>campanulids</taxon>
        <taxon>Asterales</taxon>
        <taxon>Asteraceae</taxon>
        <taxon>Asteroideae</taxon>
        <taxon>Heliantheae alliance</taxon>
        <taxon>Eupatorieae</taxon>
        <taxon>Mikania</taxon>
    </lineage>
</organism>
<accession>A0A5N6N6T3</accession>
<dbReference type="AlphaFoldDB" id="A0A5N6N6T3"/>
<reference evidence="1 2" key="1">
    <citation type="submission" date="2019-05" db="EMBL/GenBank/DDBJ databases">
        <title>Mikania micrantha, genome provides insights into the molecular mechanism of rapid growth.</title>
        <authorList>
            <person name="Liu B."/>
        </authorList>
    </citation>
    <scope>NUCLEOTIDE SEQUENCE [LARGE SCALE GENOMIC DNA]</scope>
    <source>
        <strain evidence="1">NLD-2019</strain>
        <tissue evidence="1">Leaf</tissue>
    </source>
</reference>
<keyword evidence="2" id="KW-1185">Reference proteome</keyword>
<evidence type="ECO:0000313" key="2">
    <source>
        <dbReference type="Proteomes" id="UP000326396"/>
    </source>
</evidence>
<protein>
    <submittedName>
        <fullName evidence="1">Uncharacterized protein</fullName>
    </submittedName>
</protein>
<proteinExistence type="predicted"/>
<sequence>MKHLKLLDIKSSFRRLRKHAYDCKSVYGFREMKGGREKLWGLDLSRILAGSEPSFRQRLGILAEKLKKRWRDGILGYLMEKLIVMEACNRIRSRHVPVYSAPMDIDQ</sequence>
<gene>
    <name evidence="1" type="ORF">E3N88_25598</name>
</gene>
<dbReference type="EMBL" id="SZYD01000013">
    <property type="protein sequence ID" value="KAD4385430.1"/>
    <property type="molecule type" value="Genomic_DNA"/>
</dbReference>
<evidence type="ECO:0000313" key="1">
    <source>
        <dbReference type="EMBL" id="KAD4385430.1"/>
    </source>
</evidence>
<name>A0A5N6N6T3_9ASTR</name>
<comment type="caution">
    <text evidence="1">The sequence shown here is derived from an EMBL/GenBank/DDBJ whole genome shotgun (WGS) entry which is preliminary data.</text>
</comment>
<dbReference type="Proteomes" id="UP000326396">
    <property type="component" value="Linkage Group LG3"/>
</dbReference>